<evidence type="ECO:0000313" key="2">
    <source>
        <dbReference type="Proteomes" id="UP000265663"/>
    </source>
</evidence>
<dbReference type="InterPro" id="IPR038883">
    <property type="entry name" value="AN11006-like"/>
</dbReference>
<dbReference type="PANTHER" id="PTHR42085:SF1">
    <property type="entry name" value="F-BOX DOMAIN-CONTAINING PROTEIN"/>
    <property type="match status" value="1"/>
</dbReference>
<proteinExistence type="predicted"/>
<dbReference type="AlphaFoldDB" id="A0A3M7M687"/>
<name>A0A3M7M687_9PLEO</name>
<dbReference type="EMBL" id="KE747823">
    <property type="protein sequence ID" value="RMZ69968.1"/>
    <property type="molecule type" value="Genomic_DNA"/>
</dbReference>
<evidence type="ECO:0000313" key="1">
    <source>
        <dbReference type="EMBL" id="RMZ69968.1"/>
    </source>
</evidence>
<gene>
    <name evidence="1" type="ORF">GMOD_00008910</name>
</gene>
<keyword evidence="2" id="KW-1185">Reference proteome</keyword>
<dbReference type="PANTHER" id="PTHR42085">
    <property type="entry name" value="F-BOX DOMAIN-CONTAINING PROTEIN"/>
    <property type="match status" value="1"/>
</dbReference>
<protein>
    <submittedName>
        <fullName evidence="1">3 exoribonuclease family</fullName>
    </submittedName>
</protein>
<dbReference type="Proteomes" id="UP000265663">
    <property type="component" value="Unassembled WGS sequence"/>
</dbReference>
<organism evidence="1 2">
    <name type="scientific">Pyrenophora seminiperda CCB06</name>
    <dbReference type="NCBI Taxonomy" id="1302712"/>
    <lineage>
        <taxon>Eukaryota</taxon>
        <taxon>Fungi</taxon>
        <taxon>Dikarya</taxon>
        <taxon>Ascomycota</taxon>
        <taxon>Pezizomycotina</taxon>
        <taxon>Dothideomycetes</taxon>
        <taxon>Pleosporomycetidae</taxon>
        <taxon>Pleosporales</taxon>
        <taxon>Pleosporineae</taxon>
        <taxon>Pleosporaceae</taxon>
        <taxon>Pyrenophora</taxon>
    </lineage>
</organism>
<sequence>MVPPDTRVFQLAKGREASVADTAELKHQLQALDKALSKIQPGHCNEGDIASITEACKSHHSDGTYVSGSEELFLMLRDLRAPNLIPNVCAGAFKAVLAGRYHVNSDAALDTDTFSTIRHQFLADLDRKCETDLAAKFTQLEDQVHPFPFLRLPTELRLMVYSHLFPEWIRPTDLGAEPDRHFSIMRVNKQVCYEAQKEFFANRTLFLEADINRIDLSLEDSCSQFYQLYHLLDSTLAPATLQMVKSVTIMVRKLWPHRQPNEDRTIVKHILILLTQVERIHVDFDSILVDYDEPKSVRCLEETKRRIAMSVPAGVSIKWSSPRATGIISWETKRRLASLLQYK</sequence>
<accession>A0A3M7M687</accession>
<dbReference type="OrthoDB" id="5372935at2759"/>
<reference evidence="1 2" key="1">
    <citation type="journal article" date="2014" name="PLoS ONE">
        <title>De novo Genome Assembly of the Fungal Plant Pathogen Pyrenophora semeniperda.</title>
        <authorList>
            <person name="Soliai M.M."/>
            <person name="Meyer S.E."/>
            <person name="Udall J.A."/>
            <person name="Elzinga D.E."/>
            <person name="Hermansen R.A."/>
            <person name="Bodily P.M."/>
            <person name="Hart A.A."/>
            <person name="Coleman C.E."/>
        </authorList>
    </citation>
    <scope>NUCLEOTIDE SEQUENCE [LARGE SCALE GENOMIC DNA]</scope>
    <source>
        <strain evidence="1 2">CCB06</strain>
        <tissue evidence="1">Mycelium</tissue>
    </source>
</reference>